<name>A0A4Q2U891_9HYPH</name>
<comment type="caution">
    <text evidence="2">The sequence shown here is derived from an EMBL/GenBank/DDBJ whole genome shotgun (WGS) entry which is preliminary data.</text>
</comment>
<proteinExistence type="predicted"/>
<dbReference type="Proteomes" id="UP000290759">
    <property type="component" value="Unassembled WGS sequence"/>
</dbReference>
<protein>
    <submittedName>
        <fullName evidence="2">Uncharacterized protein</fullName>
    </submittedName>
</protein>
<dbReference type="OrthoDB" id="7204249at2"/>
<reference evidence="2 3" key="2">
    <citation type="submission" date="2019-02" db="EMBL/GenBank/DDBJ databases">
        <title>'Lichenibacterium ramalinii' gen. nov. sp. nov., 'Lichenibacterium minor' gen. nov. sp. nov.</title>
        <authorList>
            <person name="Pankratov T."/>
        </authorList>
    </citation>
    <scope>NUCLEOTIDE SEQUENCE [LARGE SCALE GENOMIC DNA]</scope>
    <source>
        <strain evidence="2 3">RmlP026</strain>
    </source>
</reference>
<gene>
    <name evidence="2" type="ORF">D3273_07855</name>
</gene>
<accession>A0A4Q2U891</accession>
<feature type="region of interest" description="Disordered" evidence="1">
    <location>
        <begin position="148"/>
        <end position="168"/>
    </location>
</feature>
<dbReference type="AlphaFoldDB" id="A0A4Q2U891"/>
<dbReference type="RefSeq" id="WP_129225193.1">
    <property type="nucleotide sequence ID" value="NZ_QYBB01000006.1"/>
</dbReference>
<evidence type="ECO:0000313" key="2">
    <source>
        <dbReference type="EMBL" id="RYC32632.1"/>
    </source>
</evidence>
<dbReference type="EMBL" id="QYBB01000006">
    <property type="protein sequence ID" value="RYC32632.1"/>
    <property type="molecule type" value="Genomic_DNA"/>
</dbReference>
<keyword evidence="3" id="KW-1185">Reference proteome</keyword>
<sequence>MTAFFDDRAAAQQAVDDLVAAKVARERITLVEGGSTPMAVEPVPTRDRSVWDTVKDLFMADVDRHAYGEGLRRGGFLVSVMLGAGDAARVVEVLDREGAVDMDARQSDWELEGWDPVRASADLDALASAPSAAPVDGAVRAAVEPSAAVGPAFGKGEAPRPGSGRVVRDVEAEGLRLRTYVESHAPPDPAR</sequence>
<reference evidence="2 3" key="1">
    <citation type="submission" date="2018-12" db="EMBL/GenBank/DDBJ databases">
        <authorList>
            <person name="Grouzdev D.S."/>
            <person name="Krutkina M.S."/>
        </authorList>
    </citation>
    <scope>NUCLEOTIDE SEQUENCE [LARGE SCALE GENOMIC DNA]</scope>
    <source>
        <strain evidence="2 3">RmlP026</strain>
    </source>
</reference>
<organism evidence="2 3">
    <name type="scientific">Lichenibacterium minor</name>
    <dbReference type="NCBI Taxonomy" id="2316528"/>
    <lineage>
        <taxon>Bacteria</taxon>
        <taxon>Pseudomonadati</taxon>
        <taxon>Pseudomonadota</taxon>
        <taxon>Alphaproteobacteria</taxon>
        <taxon>Hyphomicrobiales</taxon>
        <taxon>Lichenihabitantaceae</taxon>
        <taxon>Lichenibacterium</taxon>
    </lineage>
</organism>
<evidence type="ECO:0000256" key="1">
    <source>
        <dbReference type="SAM" id="MobiDB-lite"/>
    </source>
</evidence>
<evidence type="ECO:0000313" key="3">
    <source>
        <dbReference type="Proteomes" id="UP000290759"/>
    </source>
</evidence>